<keyword evidence="7" id="KW-1185">Reference proteome</keyword>
<keyword evidence="6" id="KW-0378">Hydrolase</keyword>
<sequence length="278" mass="29152">MRTKPLIGVTADRTMMGPHASHVAGEKYIAAAVDGSGGLALVLPALGARQDTADLLEVVDGLLFTGSYSNVEPHRYGGAASAAGTLHDPARDATTLPLMRAAIDAGVPVLAICRGFQEMNVVFGGTLHQQVHAVDGFDDHRENKADSLESQYGPAHTISLAEGGLLQRIAGGTGETREAEVNSLHGQGLETLGSGLVVEATAPDGLIEAISVANAASFALGVQWHPEWQHAQNALSTAIFRAFGEACRARMLARIPCESRAPIHARMTPAHTEQRESS</sequence>
<accession>A0A8T6Z669</accession>
<dbReference type="Pfam" id="PF07722">
    <property type="entry name" value="Peptidase_C26"/>
    <property type="match status" value="1"/>
</dbReference>
<dbReference type="EMBL" id="JTDB02000001">
    <property type="protein sequence ID" value="NLP59780.1"/>
    <property type="molecule type" value="Genomic_DNA"/>
</dbReference>
<dbReference type="GO" id="GO:0005829">
    <property type="term" value="C:cytosol"/>
    <property type="evidence" value="ECO:0007669"/>
    <property type="project" value="TreeGrafter"/>
</dbReference>
<dbReference type="CDD" id="cd01745">
    <property type="entry name" value="GATase1_2"/>
    <property type="match status" value="1"/>
</dbReference>
<comment type="similarity">
    <text evidence="1">Belongs to the peptidase C26 family.</text>
</comment>
<comment type="function">
    <text evidence="3">Involved in the breakdown of putrescine via hydrolysis of the gamma-glutamyl linkage of gamma-glutamyl-gamma-aminobutyrate.</text>
</comment>
<evidence type="ECO:0000313" key="7">
    <source>
        <dbReference type="Proteomes" id="UP000030460"/>
    </source>
</evidence>
<evidence type="ECO:0000256" key="1">
    <source>
        <dbReference type="ARBA" id="ARBA00011083"/>
    </source>
</evidence>
<dbReference type="SUPFAM" id="SSF52317">
    <property type="entry name" value="Class I glutamine amidotransferase-like"/>
    <property type="match status" value="1"/>
</dbReference>
<dbReference type="InterPro" id="IPR011697">
    <property type="entry name" value="Peptidase_C26"/>
</dbReference>
<name>A0A8T6Z669_9BURK</name>
<evidence type="ECO:0000313" key="6">
    <source>
        <dbReference type="EMBL" id="NLP59780.1"/>
    </source>
</evidence>
<evidence type="ECO:0000256" key="3">
    <source>
        <dbReference type="ARBA" id="ARBA00055068"/>
    </source>
</evidence>
<dbReference type="PANTHER" id="PTHR43235:SF1">
    <property type="entry name" value="GLUTAMINE AMIDOTRANSFERASE PB2B2.05-RELATED"/>
    <property type="match status" value="1"/>
</dbReference>
<reference evidence="6" key="1">
    <citation type="journal article" date="2015" name="Genome Announc.">
        <title>Draft Genome Sequence of the Polyhydroxyalkanoate-Producing Bacterium Burkholderia sacchari LMG 19450 Isolated from Brazilian Sugarcane Plantation Soil.</title>
        <authorList>
            <person name="Alexandrino P.M."/>
            <person name="Mendonca T.T."/>
            <person name="Guaman Bautista L.P."/>
            <person name="Cherix J."/>
            <person name="Lozano-Sakalauskas G.C."/>
            <person name="Fujita A."/>
            <person name="Ramos Filho E."/>
            <person name="Long P."/>
            <person name="Padilla G."/>
            <person name="Taciro M.K."/>
            <person name="Gomez J.G."/>
            <person name="Silva L.F."/>
        </authorList>
    </citation>
    <scope>NUCLEOTIDE SEQUENCE</scope>
    <source>
        <strain evidence="6">LMG 19450</strain>
    </source>
</reference>
<reference evidence="6" key="2">
    <citation type="submission" date="2020-04" db="EMBL/GenBank/DDBJ databases">
        <authorList>
            <person name="Alexandrino P."/>
            <person name="Mendonca T."/>
            <person name="Guaman L."/>
            <person name="Cherix J."/>
            <person name="Lozano-Sakalauskas G."/>
            <person name="Fujita A."/>
            <person name="Filho E.R."/>
            <person name="Long P."/>
            <person name="Padilla G."/>
            <person name="Taciro M.K."/>
            <person name="Gomez J.G."/>
            <person name="Silva L.F."/>
            <person name="Torres M."/>
        </authorList>
    </citation>
    <scope>NUCLEOTIDE SEQUENCE</scope>
    <source>
        <strain evidence="6">LMG 19450</strain>
    </source>
</reference>
<dbReference type="InterPro" id="IPR029062">
    <property type="entry name" value="Class_I_gatase-like"/>
</dbReference>
<comment type="pathway">
    <text evidence="4">Amine and polyamine degradation; putrescine degradation; 4-aminobutanoate from putrescine: step 4/4.</text>
</comment>
<dbReference type="GO" id="GO:0033969">
    <property type="term" value="F:gamma-glutamyl-gamma-aminobutyrate hydrolase activity"/>
    <property type="evidence" value="ECO:0007669"/>
    <property type="project" value="UniProtKB-EC"/>
</dbReference>
<evidence type="ECO:0000256" key="2">
    <source>
        <dbReference type="ARBA" id="ARBA00052718"/>
    </source>
</evidence>
<evidence type="ECO:0000256" key="4">
    <source>
        <dbReference type="ARBA" id="ARBA00060634"/>
    </source>
</evidence>
<protein>
    <recommendedName>
        <fullName evidence="5">gamma-glutamyl-gamma-aminobutyrate hydrolase</fullName>
        <ecNumber evidence="5">3.5.1.94</ecNumber>
    </recommendedName>
</protein>
<dbReference type="RefSeq" id="WP_084225548.1">
    <property type="nucleotide sequence ID" value="NZ_CADFGF010000004.1"/>
</dbReference>
<dbReference type="InterPro" id="IPR044668">
    <property type="entry name" value="PuuD-like"/>
</dbReference>
<dbReference type="PANTHER" id="PTHR43235">
    <property type="entry name" value="GLUTAMINE AMIDOTRANSFERASE PB2B2.05-RELATED"/>
    <property type="match status" value="1"/>
</dbReference>
<dbReference type="EC" id="3.5.1.94" evidence="5"/>
<proteinExistence type="inferred from homology"/>
<evidence type="ECO:0000256" key="5">
    <source>
        <dbReference type="ARBA" id="ARBA00066788"/>
    </source>
</evidence>
<comment type="caution">
    <text evidence="6">The sequence shown here is derived from an EMBL/GenBank/DDBJ whole genome shotgun (WGS) entry which is preliminary data.</text>
</comment>
<organism evidence="6 7">
    <name type="scientific">Paraburkholderia sacchari</name>
    <dbReference type="NCBI Taxonomy" id="159450"/>
    <lineage>
        <taxon>Bacteria</taxon>
        <taxon>Pseudomonadati</taxon>
        <taxon>Pseudomonadota</taxon>
        <taxon>Betaproteobacteria</taxon>
        <taxon>Burkholderiales</taxon>
        <taxon>Burkholderiaceae</taxon>
        <taxon>Paraburkholderia</taxon>
    </lineage>
</organism>
<comment type="catalytic activity">
    <reaction evidence="2">
        <text>4-(gamma-L-glutamylamino)butanoate + H2O = 4-aminobutanoate + L-glutamate</text>
        <dbReference type="Rhea" id="RHEA:19737"/>
        <dbReference type="ChEBI" id="CHEBI:15377"/>
        <dbReference type="ChEBI" id="CHEBI:29985"/>
        <dbReference type="ChEBI" id="CHEBI:58800"/>
        <dbReference type="ChEBI" id="CHEBI:59888"/>
        <dbReference type="EC" id="3.5.1.94"/>
    </reaction>
</comment>
<gene>
    <name evidence="6" type="ORF">NH14_001165</name>
</gene>
<dbReference type="Proteomes" id="UP000030460">
    <property type="component" value="Unassembled WGS sequence"/>
</dbReference>
<dbReference type="AlphaFoldDB" id="A0A8T6Z669"/>
<dbReference type="GO" id="GO:0006598">
    <property type="term" value="P:polyamine catabolic process"/>
    <property type="evidence" value="ECO:0007669"/>
    <property type="project" value="TreeGrafter"/>
</dbReference>
<dbReference type="FunFam" id="3.40.50.880:FF:000030">
    <property type="entry name" value="Gamma-glutamyl-gamma-aminobutyrate hydrolase PuuD"/>
    <property type="match status" value="1"/>
</dbReference>
<dbReference type="OrthoDB" id="9813383at2"/>
<dbReference type="PROSITE" id="PS51273">
    <property type="entry name" value="GATASE_TYPE_1"/>
    <property type="match status" value="1"/>
</dbReference>
<dbReference type="Gene3D" id="3.40.50.880">
    <property type="match status" value="1"/>
</dbReference>